<reference evidence="1" key="1">
    <citation type="submission" date="2021-04" db="EMBL/GenBank/DDBJ databases">
        <title>Complete genome sequence for Sulfitobacter sp. strain JK7-1.</title>
        <authorList>
            <person name="Park S.-J."/>
        </authorList>
    </citation>
    <scope>NUCLEOTIDE SEQUENCE</scope>
    <source>
        <strain evidence="1">JK7-1</strain>
    </source>
</reference>
<evidence type="ECO:0000313" key="1">
    <source>
        <dbReference type="EMBL" id="QUJ77631.1"/>
    </source>
</evidence>
<evidence type="ECO:0000313" key="2">
    <source>
        <dbReference type="Proteomes" id="UP000683291"/>
    </source>
</evidence>
<keyword evidence="2" id="KW-1185">Reference proteome</keyword>
<accession>A0A975PNM9</accession>
<organism evidence="1 2">
    <name type="scientific">Sulfitobacter albidus</name>
    <dbReference type="NCBI Taxonomy" id="2829501"/>
    <lineage>
        <taxon>Bacteria</taxon>
        <taxon>Pseudomonadati</taxon>
        <taxon>Pseudomonadota</taxon>
        <taxon>Alphaproteobacteria</taxon>
        <taxon>Rhodobacterales</taxon>
        <taxon>Roseobacteraceae</taxon>
        <taxon>Sulfitobacter</taxon>
    </lineage>
</organism>
<evidence type="ECO:0008006" key="3">
    <source>
        <dbReference type="Google" id="ProtNLM"/>
    </source>
</evidence>
<proteinExistence type="predicted"/>
<dbReference type="Pfam" id="PF11316">
    <property type="entry name" value="Rhamno_transf"/>
    <property type="match status" value="1"/>
</dbReference>
<sequence length="303" mass="33932">MSYLLEPVVGICRFSFCGKGDWRSYRTATTDDAIETTRLVTATQLYTPERMALRFHLFEHFLLPSLEAQTDPNFICIVLTSDLMPDTYLERLDALCQRSPRIELRVSSEATVHAAIWPRLAELNAQAGRPLVNFRIDDDDCLSRDYVQELRGYMTRLGDRMPIGYSRANGLVVTHYAEDRWPQIYQANLPFNSMGTAIRVHGERTIFSFGHNALHKRFPAIVDNSGMGYISIKIDGHDSEPISMAMPHIRNSHSPVTAEEAETILGKWFSFIGAEAGSLHATLLARIAEAAMLAAPGRAQDAA</sequence>
<gene>
    <name evidence="1" type="ORF">KDD17_06615</name>
</gene>
<dbReference type="KEGG" id="sual:KDD17_06615"/>
<dbReference type="AlphaFoldDB" id="A0A975PNM9"/>
<protein>
    <recommendedName>
        <fullName evidence="3">Rhamnosyl transferase</fullName>
    </recommendedName>
</protein>
<dbReference type="RefSeq" id="WP_212705824.1">
    <property type="nucleotide sequence ID" value="NZ_CP073581.1"/>
</dbReference>
<dbReference type="InterPro" id="IPR021466">
    <property type="entry name" value="Put_rhamnosyl_transferase"/>
</dbReference>
<dbReference type="Proteomes" id="UP000683291">
    <property type="component" value="Chromosome 1"/>
</dbReference>
<dbReference type="EMBL" id="CP073581">
    <property type="protein sequence ID" value="QUJ77631.1"/>
    <property type="molecule type" value="Genomic_DNA"/>
</dbReference>
<name>A0A975PNM9_9RHOB</name>